<feature type="transmembrane region" description="Helical" evidence="1">
    <location>
        <begin position="31"/>
        <end position="58"/>
    </location>
</feature>
<dbReference type="InterPro" id="IPR032820">
    <property type="entry name" value="ATPase_put"/>
</dbReference>
<keyword evidence="1" id="KW-0812">Transmembrane</keyword>
<accession>A0AAU7NZH8</accession>
<dbReference type="AlphaFoldDB" id="A0AAU7NZH8"/>
<name>A0AAU7NZH8_9GAMM</name>
<dbReference type="RefSeq" id="WP_305908688.1">
    <property type="nucleotide sequence ID" value="NZ_CP157743.1"/>
</dbReference>
<dbReference type="EMBL" id="CP157743">
    <property type="protein sequence ID" value="XBS22334.1"/>
    <property type="molecule type" value="Genomic_DNA"/>
</dbReference>
<dbReference type="Pfam" id="PF09527">
    <property type="entry name" value="ATPase_gene1"/>
    <property type="match status" value="1"/>
</dbReference>
<reference evidence="2 3" key="1">
    <citation type="journal article" date="2024" name="Microbiology">
        <title>Methylomarinum rosea sp. nov., a novel halophilic methanotrophic bacterium from the hypersaline Lake Elton.</title>
        <authorList>
            <person name="Suleimanov R.Z."/>
            <person name="Oshkin I.Y."/>
            <person name="Danilova O.V."/>
            <person name="Suzina N.E."/>
            <person name="Dedysh S.N."/>
        </authorList>
    </citation>
    <scope>NUCLEOTIDE SEQUENCE [LARGE SCALE GENOMIC DNA]</scope>
    <source>
        <strain evidence="2 3">Ch1-1</strain>
    </source>
</reference>
<evidence type="ECO:0000313" key="2">
    <source>
        <dbReference type="EMBL" id="XBS22334.1"/>
    </source>
</evidence>
<keyword evidence="1" id="KW-0472">Membrane</keyword>
<protein>
    <submittedName>
        <fullName evidence="2">AtpZ/AtpI family protein</fullName>
    </submittedName>
</protein>
<evidence type="ECO:0000256" key="1">
    <source>
        <dbReference type="SAM" id="Phobius"/>
    </source>
</evidence>
<sequence length="94" mass="10861">MNHKHHKEHLLMQIDYRIRRYKKARQEKSSILAQTLFLGTLGLVLVLPIIGGAYLGWWLDSLADGYSMRWTLSLLLLGVLVGVINVYLLVREQD</sequence>
<dbReference type="KEGG" id="mech:Q9L42_009455"/>
<dbReference type="Proteomes" id="UP001225378">
    <property type="component" value="Chromosome"/>
</dbReference>
<proteinExistence type="predicted"/>
<keyword evidence="3" id="KW-1185">Reference proteome</keyword>
<gene>
    <name evidence="2" type="ORF">Q9L42_009455</name>
</gene>
<organism evidence="2 3">
    <name type="scientific">Methylomarinum roseum</name>
    <dbReference type="NCBI Taxonomy" id="3067653"/>
    <lineage>
        <taxon>Bacteria</taxon>
        <taxon>Pseudomonadati</taxon>
        <taxon>Pseudomonadota</taxon>
        <taxon>Gammaproteobacteria</taxon>
        <taxon>Methylococcales</taxon>
        <taxon>Methylococcaceae</taxon>
        <taxon>Methylomarinum</taxon>
    </lineage>
</organism>
<feature type="transmembrane region" description="Helical" evidence="1">
    <location>
        <begin position="70"/>
        <end position="90"/>
    </location>
</feature>
<evidence type="ECO:0000313" key="3">
    <source>
        <dbReference type="Proteomes" id="UP001225378"/>
    </source>
</evidence>
<keyword evidence="1" id="KW-1133">Transmembrane helix</keyword>